<proteinExistence type="predicted"/>
<keyword evidence="4" id="KW-0732">Signal</keyword>
<dbReference type="Proteomes" id="UP000366872">
    <property type="component" value="Unassembled WGS sequence"/>
</dbReference>
<name>A0A6C2U5Q8_PONDE</name>
<dbReference type="InterPro" id="IPR041517">
    <property type="entry name" value="DEGP_PDZ"/>
</dbReference>
<dbReference type="Gene3D" id="3.20.190.20">
    <property type="match status" value="1"/>
</dbReference>
<evidence type="ECO:0000313" key="7">
    <source>
        <dbReference type="Proteomes" id="UP000366872"/>
    </source>
</evidence>
<keyword evidence="7" id="KW-1185">Reference proteome</keyword>
<accession>A0A6C2U5Q8</accession>
<dbReference type="EMBL" id="CAAHFG010000002">
    <property type="protein sequence ID" value="VGO15245.1"/>
    <property type="molecule type" value="Genomic_DNA"/>
</dbReference>
<sequence>MKTLLAALTLPMVLSSLAFARPDHPIEHQLVTVRVSYQAWNEYRPWQKAKPLSRTFLGTVVAENRILVPAAYLLDATLIQLEKFDRPPRTPARIVHCDQQVGLAVLTTDEPGFFDDLNPVATADYAEGDNYYCAAWKSSQLNLSSCRWSQVKTFKSSVPYFGYAGITFITDLKSGGRGEPVFSENRMIGMTRSQNKDTITVVPIDLIKAYLKAIDLPEYPGFGRLGVDFQFNQGQAQAAYFGQVGKPTGVRIRGCFPEGSAAGILEKDDILLELDGHAIDSEGDYKHPRYGRMSLNLIATEGHYAGDLLTAKVLRNKQEIELEIPLKNIPPSAALIPFARPDQPPPYLVAGGLVFRELDVPYLKAWGSNWEDQIPATLRILNDLKSEAPSPEQKRLIVLTDVFPDEYNLGYHEMAQNIVKTVNGQPIDSIRKMEEAFQHPQNGFHVIEFMPSYGTCTVILDAATFGQATESIMEKYQIPSRIRLNP</sequence>
<feature type="domain" description="Protease Do-like PDZ" evidence="5">
    <location>
        <begin position="337"/>
        <end position="481"/>
    </location>
</feature>
<organism evidence="6 7">
    <name type="scientific">Pontiella desulfatans</name>
    <dbReference type="NCBI Taxonomy" id="2750659"/>
    <lineage>
        <taxon>Bacteria</taxon>
        <taxon>Pseudomonadati</taxon>
        <taxon>Kiritimatiellota</taxon>
        <taxon>Kiritimatiellia</taxon>
        <taxon>Kiritimatiellales</taxon>
        <taxon>Pontiellaceae</taxon>
        <taxon>Pontiella</taxon>
    </lineage>
</organism>
<evidence type="ECO:0000256" key="2">
    <source>
        <dbReference type="ARBA" id="ARBA00022801"/>
    </source>
</evidence>
<evidence type="ECO:0000256" key="3">
    <source>
        <dbReference type="ARBA" id="ARBA00022825"/>
    </source>
</evidence>
<feature type="chain" id="PRO_5025651123" description="Protease Do-like PDZ domain-containing protein" evidence="4">
    <location>
        <begin position="21"/>
        <end position="486"/>
    </location>
</feature>
<keyword evidence="1" id="KW-0645">Protease</keyword>
<dbReference type="GO" id="GO:0006508">
    <property type="term" value="P:proteolysis"/>
    <property type="evidence" value="ECO:0007669"/>
    <property type="project" value="UniProtKB-KW"/>
</dbReference>
<evidence type="ECO:0000256" key="4">
    <source>
        <dbReference type="SAM" id="SignalP"/>
    </source>
</evidence>
<evidence type="ECO:0000313" key="6">
    <source>
        <dbReference type="EMBL" id="VGO15245.1"/>
    </source>
</evidence>
<evidence type="ECO:0000256" key="1">
    <source>
        <dbReference type="ARBA" id="ARBA00022670"/>
    </source>
</evidence>
<feature type="signal peptide" evidence="4">
    <location>
        <begin position="1"/>
        <end position="20"/>
    </location>
</feature>
<reference evidence="6 7" key="1">
    <citation type="submission" date="2019-04" db="EMBL/GenBank/DDBJ databases">
        <authorList>
            <person name="Van Vliet M D."/>
        </authorList>
    </citation>
    <scope>NUCLEOTIDE SEQUENCE [LARGE SCALE GENOMIC DNA]</scope>
    <source>
        <strain evidence="6 7">F1</strain>
    </source>
</reference>
<dbReference type="Gene3D" id="2.30.42.10">
    <property type="match status" value="1"/>
</dbReference>
<dbReference type="Pfam" id="PF17815">
    <property type="entry name" value="PDZ_3"/>
    <property type="match status" value="1"/>
</dbReference>
<dbReference type="GO" id="GO:0004252">
    <property type="term" value="F:serine-type endopeptidase activity"/>
    <property type="evidence" value="ECO:0007669"/>
    <property type="project" value="TreeGrafter"/>
</dbReference>
<gene>
    <name evidence="6" type="ORF">PDESU_03827</name>
</gene>
<dbReference type="RefSeq" id="WP_136080827.1">
    <property type="nucleotide sequence ID" value="NZ_CAAHFG010000002.1"/>
</dbReference>
<dbReference type="SUPFAM" id="SSF50156">
    <property type="entry name" value="PDZ domain-like"/>
    <property type="match status" value="1"/>
</dbReference>
<dbReference type="InterPro" id="IPR036034">
    <property type="entry name" value="PDZ_sf"/>
</dbReference>
<keyword evidence="3" id="KW-0720">Serine protease</keyword>
<keyword evidence="2" id="KW-0378">Hydrolase</keyword>
<protein>
    <recommendedName>
        <fullName evidence="5">Protease Do-like PDZ domain-containing protein</fullName>
    </recommendedName>
</protein>
<dbReference type="InterPro" id="IPR046449">
    <property type="entry name" value="DEGP_PDZ_sf"/>
</dbReference>
<dbReference type="PANTHER" id="PTHR45980">
    <property type="match status" value="1"/>
</dbReference>
<evidence type="ECO:0000259" key="5">
    <source>
        <dbReference type="Pfam" id="PF17815"/>
    </source>
</evidence>
<dbReference type="AlphaFoldDB" id="A0A6C2U5Q8"/>
<dbReference type="PANTHER" id="PTHR45980:SF9">
    <property type="entry name" value="PROTEASE DO-LIKE 10, MITOCHONDRIAL-RELATED"/>
    <property type="match status" value="1"/>
</dbReference>